<feature type="compositionally biased region" description="Basic and acidic residues" evidence="2">
    <location>
        <begin position="162"/>
        <end position="172"/>
    </location>
</feature>
<evidence type="ECO:0000313" key="4">
    <source>
        <dbReference type="EMBL" id="GES05562.1"/>
    </source>
</evidence>
<gene>
    <name evidence="4" type="ORF">Acor_76300</name>
</gene>
<feature type="compositionally biased region" description="Basic and acidic residues" evidence="2">
    <location>
        <begin position="391"/>
        <end position="401"/>
    </location>
</feature>
<dbReference type="EMBL" id="BLAD01000104">
    <property type="protein sequence ID" value="GES05562.1"/>
    <property type="molecule type" value="Genomic_DNA"/>
</dbReference>
<dbReference type="PROSITE" id="PS50966">
    <property type="entry name" value="ZF_SWIM"/>
    <property type="match status" value="1"/>
</dbReference>
<comment type="caution">
    <text evidence="4">The sequence shown here is derived from an EMBL/GenBank/DDBJ whole genome shotgun (WGS) entry which is preliminary data.</text>
</comment>
<feature type="region of interest" description="Disordered" evidence="2">
    <location>
        <begin position="139"/>
        <end position="172"/>
    </location>
</feature>
<dbReference type="GO" id="GO:0008270">
    <property type="term" value="F:zinc ion binding"/>
    <property type="evidence" value="ECO:0007669"/>
    <property type="project" value="UniProtKB-KW"/>
</dbReference>
<feature type="domain" description="SWIM-type" evidence="3">
    <location>
        <begin position="58"/>
        <end position="91"/>
    </location>
</feature>
<proteinExistence type="predicted"/>
<evidence type="ECO:0000256" key="1">
    <source>
        <dbReference type="PROSITE-ProRule" id="PRU00325"/>
    </source>
</evidence>
<name>A0A5M3WBY1_9ACTN</name>
<feature type="compositionally biased region" description="Basic and acidic residues" evidence="2">
    <location>
        <begin position="449"/>
        <end position="458"/>
    </location>
</feature>
<evidence type="ECO:0000256" key="2">
    <source>
        <dbReference type="SAM" id="MobiDB-lite"/>
    </source>
</evidence>
<feature type="region of interest" description="Disordered" evidence="2">
    <location>
        <begin position="363"/>
        <end position="465"/>
    </location>
</feature>
<keyword evidence="5" id="KW-1185">Reference proteome</keyword>
<keyword evidence="1" id="KW-0479">Metal-binding</keyword>
<reference evidence="4 5" key="1">
    <citation type="submission" date="2019-10" db="EMBL/GenBank/DDBJ databases">
        <title>Whole genome shotgun sequence of Acrocarpospora corrugata NBRC 13972.</title>
        <authorList>
            <person name="Ichikawa N."/>
            <person name="Kimura A."/>
            <person name="Kitahashi Y."/>
            <person name="Komaki H."/>
            <person name="Oguchi A."/>
        </authorList>
    </citation>
    <scope>NUCLEOTIDE SEQUENCE [LARGE SCALE GENOMIC DNA]</scope>
    <source>
        <strain evidence="4 5">NBRC 13972</strain>
    </source>
</reference>
<dbReference type="InterPro" id="IPR007527">
    <property type="entry name" value="Znf_SWIM"/>
</dbReference>
<keyword evidence="1" id="KW-0862">Zinc</keyword>
<protein>
    <recommendedName>
        <fullName evidence="3">SWIM-type domain-containing protein</fullName>
    </recommendedName>
</protein>
<sequence length="566" mass="60120">MVRRVIERWSRDQVLALAPDASSQKAAAGVSAPAKWSGAGVARDALWGECKGSGSKPYRACVDLREPAYRCSCPSRKFPCKHALGLLLLWSADGVPAADEPADWVEEWLADRRERAAKQEAKVAEKVAAIVAAEAASASDRSGASDGSGGSGGYGASGGSGGDDRRARQREERVDAGLADLERWLSDQIAHGIAGARQTALADWDDLSKRLIDAQAPGVAALLTGLSRVFRHEDWPARLLTEYALVHLLAVAHRRSADLPRDLRDTVRSRVGFTTPKEYVLAQPPVRDHWQVIACRDEDRDRLLSRRVWLHGRATGRIALILSFAPVGQPLDSSLVLGTTIDASLCFYPGSAPLRALVAARHSAAPSGGPPSHGVGEADRHSSPASGEAPPRGERAADRHSAAASGEAPFHGVRAADGHSSPASGEVQPGGERAADRYSPPASGGVPPRGERAADRHSAGGVPPHGVRAVDVPRLIADVLARDPWTDSWPLILSDVVPARVDSGWYLADHDPHDPKLENALPLLPGTLWQLAAVSGGHPVTVAAEWTPDGLRLLTTWDERGQVVVL</sequence>
<evidence type="ECO:0000259" key="3">
    <source>
        <dbReference type="PROSITE" id="PS50966"/>
    </source>
</evidence>
<accession>A0A5M3WBY1</accession>
<dbReference type="Proteomes" id="UP000334990">
    <property type="component" value="Unassembled WGS sequence"/>
</dbReference>
<keyword evidence="1" id="KW-0863">Zinc-finger</keyword>
<organism evidence="4 5">
    <name type="scientific">Acrocarpospora corrugata</name>
    <dbReference type="NCBI Taxonomy" id="35763"/>
    <lineage>
        <taxon>Bacteria</taxon>
        <taxon>Bacillati</taxon>
        <taxon>Actinomycetota</taxon>
        <taxon>Actinomycetes</taxon>
        <taxon>Streptosporangiales</taxon>
        <taxon>Streptosporangiaceae</taxon>
        <taxon>Acrocarpospora</taxon>
    </lineage>
</organism>
<feature type="compositionally biased region" description="Gly residues" evidence="2">
    <location>
        <begin position="146"/>
        <end position="161"/>
    </location>
</feature>
<dbReference type="Pfam" id="PF04434">
    <property type="entry name" value="SWIM"/>
    <property type="match status" value="1"/>
</dbReference>
<evidence type="ECO:0000313" key="5">
    <source>
        <dbReference type="Proteomes" id="UP000334990"/>
    </source>
</evidence>
<dbReference type="AlphaFoldDB" id="A0A5M3WBY1"/>